<dbReference type="SUPFAM" id="SSF81296">
    <property type="entry name" value="E set domains"/>
    <property type="match status" value="1"/>
</dbReference>
<dbReference type="Proteomes" id="UP000053319">
    <property type="component" value="Unassembled WGS sequence"/>
</dbReference>
<dbReference type="AlphaFoldDB" id="R7SVE3"/>
<organism evidence="3 4">
    <name type="scientific">Dichomitus squalens (strain LYAD-421)</name>
    <name type="common">Western red white-rot fungus</name>
    <dbReference type="NCBI Taxonomy" id="732165"/>
    <lineage>
        <taxon>Eukaryota</taxon>
        <taxon>Fungi</taxon>
        <taxon>Dikarya</taxon>
        <taxon>Basidiomycota</taxon>
        <taxon>Agaricomycotina</taxon>
        <taxon>Agaricomycetes</taxon>
        <taxon>Polyporales</taxon>
        <taxon>Polyporaceae</taxon>
        <taxon>Dichomitus</taxon>
    </lineage>
</organism>
<feature type="compositionally biased region" description="Low complexity" evidence="1">
    <location>
        <begin position="23"/>
        <end position="36"/>
    </location>
</feature>
<dbReference type="Pfam" id="PF00339">
    <property type="entry name" value="Arrestin_N"/>
    <property type="match status" value="1"/>
</dbReference>
<dbReference type="GO" id="GO:0015031">
    <property type="term" value="P:protein transport"/>
    <property type="evidence" value="ECO:0007669"/>
    <property type="project" value="TreeGrafter"/>
</dbReference>
<dbReference type="KEGG" id="dsq:DICSQDRAFT_64042"/>
<accession>R7SVE3</accession>
<gene>
    <name evidence="3" type="ORF">DICSQDRAFT_64042</name>
</gene>
<dbReference type="PANTHER" id="PTHR11188:SF17">
    <property type="entry name" value="FI21816P1"/>
    <property type="match status" value="1"/>
</dbReference>
<dbReference type="RefSeq" id="XP_007367356.1">
    <property type="nucleotide sequence ID" value="XM_007367294.1"/>
</dbReference>
<dbReference type="HOGENOM" id="CLU_025691_0_0_1"/>
<feature type="region of interest" description="Disordered" evidence="1">
    <location>
        <begin position="1"/>
        <end position="37"/>
    </location>
</feature>
<dbReference type="InterPro" id="IPR050357">
    <property type="entry name" value="Arrestin_domain-protein"/>
</dbReference>
<evidence type="ECO:0000259" key="2">
    <source>
        <dbReference type="Pfam" id="PF00339"/>
    </source>
</evidence>
<proteinExistence type="predicted"/>
<dbReference type="EMBL" id="JH719420">
    <property type="protein sequence ID" value="EJF59893.1"/>
    <property type="molecule type" value="Genomic_DNA"/>
</dbReference>
<sequence length="466" mass="50688">MDPELPHYARTHSTTLRRDRRTSAGANSFSSSPSLSTRTPVEHLYHLTSSKGRPWLTLKVISNAPASTFLPSFYEGEPIKGSVTLDLTKEESIKAISVQAIGEMTSSVTEILNFVQVSETLWKSSAPPEPSSPSGSQNASKLVGEHSWPFSLTLPPVCQVRLPTATAETFPLPGSFSERLARVHIQYQVIATVHRSRFRVDNSISTIIGYIPIIRPEAPSIARQIAYLENTPLPGPEADPEGWHCLEPLQVRGSVFSTREVDAKCTFALAKPLTYTRGSVIPCLMTVETTDPQALDLLSSPRSLVVRLLRQIATGEASLSVTPLGGKRLPGLDYERAVQGLATAVWRPDSSRNPHKRVLHGEIHLPSMLKPTCHLGKFELTVSVSAPVDSPAFTQGFPHAIVAQYSVAVYAPKAVAFQPDGDAEAVLQQLPVVIGTAYAAGPRPRIYSPPAYDDASSRASEFLIFR</sequence>
<feature type="domain" description="Arrestin-like N-terminal" evidence="2">
    <location>
        <begin position="73"/>
        <end position="205"/>
    </location>
</feature>
<dbReference type="OrthoDB" id="3261578at2759"/>
<evidence type="ECO:0000313" key="4">
    <source>
        <dbReference type="Proteomes" id="UP000053319"/>
    </source>
</evidence>
<dbReference type="PANTHER" id="PTHR11188">
    <property type="entry name" value="ARRESTIN DOMAIN CONTAINING PROTEIN"/>
    <property type="match status" value="1"/>
</dbReference>
<dbReference type="InterPro" id="IPR014752">
    <property type="entry name" value="Arrestin-like_C"/>
</dbReference>
<evidence type="ECO:0000256" key="1">
    <source>
        <dbReference type="SAM" id="MobiDB-lite"/>
    </source>
</evidence>
<name>R7SVE3_DICSQ</name>
<dbReference type="InterPro" id="IPR011021">
    <property type="entry name" value="Arrestin-like_N"/>
</dbReference>
<dbReference type="GO" id="GO:0005737">
    <property type="term" value="C:cytoplasm"/>
    <property type="evidence" value="ECO:0007669"/>
    <property type="project" value="TreeGrafter"/>
</dbReference>
<dbReference type="GeneID" id="18843265"/>
<reference evidence="3 4" key="1">
    <citation type="journal article" date="2012" name="Science">
        <title>The Paleozoic origin of enzymatic lignin decomposition reconstructed from 31 fungal genomes.</title>
        <authorList>
            <person name="Floudas D."/>
            <person name="Binder M."/>
            <person name="Riley R."/>
            <person name="Barry K."/>
            <person name="Blanchette R.A."/>
            <person name="Henrissat B."/>
            <person name="Martinez A.T."/>
            <person name="Otillar R."/>
            <person name="Spatafora J.W."/>
            <person name="Yadav J.S."/>
            <person name="Aerts A."/>
            <person name="Benoit I."/>
            <person name="Boyd A."/>
            <person name="Carlson A."/>
            <person name="Copeland A."/>
            <person name="Coutinho P.M."/>
            <person name="de Vries R.P."/>
            <person name="Ferreira P."/>
            <person name="Findley K."/>
            <person name="Foster B."/>
            <person name="Gaskell J."/>
            <person name="Glotzer D."/>
            <person name="Gorecki P."/>
            <person name="Heitman J."/>
            <person name="Hesse C."/>
            <person name="Hori C."/>
            <person name="Igarashi K."/>
            <person name="Jurgens J.A."/>
            <person name="Kallen N."/>
            <person name="Kersten P."/>
            <person name="Kohler A."/>
            <person name="Kuees U."/>
            <person name="Kumar T.K.A."/>
            <person name="Kuo A."/>
            <person name="LaButti K."/>
            <person name="Larrondo L.F."/>
            <person name="Lindquist E."/>
            <person name="Ling A."/>
            <person name="Lombard V."/>
            <person name="Lucas S."/>
            <person name="Lundell T."/>
            <person name="Martin R."/>
            <person name="McLaughlin D.J."/>
            <person name="Morgenstern I."/>
            <person name="Morin E."/>
            <person name="Murat C."/>
            <person name="Nagy L.G."/>
            <person name="Nolan M."/>
            <person name="Ohm R.A."/>
            <person name="Patyshakuliyeva A."/>
            <person name="Rokas A."/>
            <person name="Ruiz-Duenas F.J."/>
            <person name="Sabat G."/>
            <person name="Salamov A."/>
            <person name="Samejima M."/>
            <person name="Schmutz J."/>
            <person name="Slot J.C."/>
            <person name="St John F."/>
            <person name="Stenlid J."/>
            <person name="Sun H."/>
            <person name="Sun S."/>
            <person name="Syed K."/>
            <person name="Tsang A."/>
            <person name="Wiebenga A."/>
            <person name="Young D."/>
            <person name="Pisabarro A."/>
            <person name="Eastwood D.C."/>
            <person name="Martin F."/>
            <person name="Cullen D."/>
            <person name="Grigoriev I.V."/>
            <person name="Hibbett D.S."/>
        </authorList>
    </citation>
    <scope>NUCLEOTIDE SEQUENCE [LARGE SCALE GENOMIC DNA]</scope>
    <source>
        <strain evidence="3 4">LYAD-421 SS1</strain>
    </source>
</reference>
<protein>
    <recommendedName>
        <fullName evidence="2">Arrestin-like N-terminal domain-containing protein</fullName>
    </recommendedName>
</protein>
<dbReference type="Gene3D" id="2.60.40.640">
    <property type="match status" value="1"/>
</dbReference>
<dbReference type="InterPro" id="IPR014756">
    <property type="entry name" value="Ig_E-set"/>
</dbReference>
<evidence type="ECO:0000313" key="3">
    <source>
        <dbReference type="EMBL" id="EJF59893.1"/>
    </source>
</evidence>
<dbReference type="OMA" id="PNIMNIP"/>